<dbReference type="CDD" id="cd00519">
    <property type="entry name" value="Lipase_3"/>
    <property type="match status" value="1"/>
</dbReference>
<evidence type="ECO:0000259" key="10">
    <source>
        <dbReference type="Pfam" id="PF03893"/>
    </source>
</evidence>
<evidence type="ECO:0000313" key="12">
    <source>
        <dbReference type="Proteomes" id="UP000465221"/>
    </source>
</evidence>
<keyword evidence="4" id="KW-0378">Hydrolase</keyword>
<sequence length="299" mass="31218">MVQFKSVCTLAVATFAALGAAAPARLAERAVSSSVLQKLSLFAQYSAASYCTNNINSTGTKLTCSAGNCPLVEAANTKTLSEFYEAGSSSSYGDVAGFLVADTTNKLLVVSFRGSRTIDTWIANLDFGLDSISDVCSGCAAHGGFWKSWEVVANALTTELNSAIAAYPGYTIVFTGHSFGAALATLGAATLRKAGIPVQMYGYGSPRVGNKALATFITGQGSNYRVTHTNDIVPRLPPRVFGFSHTSPEYWITSGDNAPVTTSDVTVVQGIDSSGGNAGEDSTSVEAHNWYIGHIDGCQ</sequence>
<proteinExistence type="inferred from homology"/>
<dbReference type="GO" id="GO:0016042">
    <property type="term" value="P:lipid catabolic process"/>
    <property type="evidence" value="ECO:0007669"/>
    <property type="project" value="InterPro"/>
</dbReference>
<dbReference type="SUPFAM" id="SSF53474">
    <property type="entry name" value="alpha/beta-Hydrolases"/>
    <property type="match status" value="1"/>
</dbReference>
<dbReference type="AlphaFoldDB" id="A0A8H3RPX9"/>
<dbReference type="Pfam" id="PF01764">
    <property type="entry name" value="Lipase_3"/>
    <property type="match status" value="1"/>
</dbReference>
<dbReference type="GO" id="GO:0030600">
    <property type="term" value="F:feruloyl esterase activity"/>
    <property type="evidence" value="ECO:0007669"/>
    <property type="project" value="UniProtKB-EC"/>
</dbReference>
<evidence type="ECO:0000256" key="4">
    <source>
        <dbReference type="ARBA" id="ARBA00022801"/>
    </source>
</evidence>
<evidence type="ECO:0000256" key="2">
    <source>
        <dbReference type="ARBA" id="ARBA00022487"/>
    </source>
</evidence>
<evidence type="ECO:0000256" key="1">
    <source>
        <dbReference type="ARBA" id="ARBA00013091"/>
    </source>
</evidence>
<dbReference type="InterPro" id="IPR002921">
    <property type="entry name" value="Fungal_lipase-type"/>
</dbReference>
<gene>
    <name evidence="11" type="ORF">IFM46972_04499</name>
</gene>
<comment type="caution">
    <text evidence="11">The sequence shown here is derived from an EMBL/GenBank/DDBJ whole genome shotgun (WGS) entry which is preliminary data.</text>
</comment>
<dbReference type="InterPro" id="IPR029058">
    <property type="entry name" value="AB_hydrolase_fold"/>
</dbReference>
<evidence type="ECO:0000256" key="5">
    <source>
        <dbReference type="ARBA" id="ARBA00034075"/>
    </source>
</evidence>
<evidence type="ECO:0000259" key="9">
    <source>
        <dbReference type="Pfam" id="PF01764"/>
    </source>
</evidence>
<organism evidence="11 12">
    <name type="scientific">Aspergillus udagawae</name>
    <dbReference type="NCBI Taxonomy" id="91492"/>
    <lineage>
        <taxon>Eukaryota</taxon>
        <taxon>Fungi</taxon>
        <taxon>Dikarya</taxon>
        <taxon>Ascomycota</taxon>
        <taxon>Pezizomycotina</taxon>
        <taxon>Eurotiomycetes</taxon>
        <taxon>Eurotiomycetidae</taxon>
        <taxon>Eurotiales</taxon>
        <taxon>Aspergillaceae</taxon>
        <taxon>Aspergillus</taxon>
        <taxon>Aspergillus subgen. Fumigati</taxon>
    </lineage>
</organism>
<dbReference type="Gene3D" id="3.40.50.1820">
    <property type="entry name" value="alpha/beta hydrolase"/>
    <property type="match status" value="1"/>
</dbReference>
<feature type="chain" id="PRO_5034848918" description="feruloyl esterase" evidence="8">
    <location>
        <begin position="24"/>
        <end position="299"/>
    </location>
</feature>
<dbReference type="InterPro" id="IPR051299">
    <property type="entry name" value="AB_hydrolase_lip/est"/>
</dbReference>
<dbReference type="EMBL" id="BLKC01000025">
    <property type="protein sequence ID" value="GFF35254.1"/>
    <property type="molecule type" value="Genomic_DNA"/>
</dbReference>
<evidence type="ECO:0000313" key="11">
    <source>
        <dbReference type="EMBL" id="GFF35254.1"/>
    </source>
</evidence>
<comment type="catalytic activity">
    <reaction evidence="5">
        <text>feruloyl-polysaccharide + H2O = ferulate + polysaccharide.</text>
        <dbReference type="EC" id="3.1.1.73"/>
    </reaction>
</comment>
<dbReference type="PANTHER" id="PTHR46640">
    <property type="entry name" value="TRIACYLGLYCEROL LIPASE, PUTATIVE (AFU_ORTHOLOGUE AFUA_6G06510)-RELATED"/>
    <property type="match status" value="1"/>
</dbReference>
<dbReference type="InterPro" id="IPR005592">
    <property type="entry name" value="Mono/diacylglycerol_lipase_N"/>
</dbReference>
<dbReference type="Proteomes" id="UP000465221">
    <property type="component" value="Unassembled WGS sequence"/>
</dbReference>
<evidence type="ECO:0000256" key="7">
    <source>
        <dbReference type="ARBA" id="ARBA00041313"/>
    </source>
</evidence>
<dbReference type="PANTHER" id="PTHR46640:SF1">
    <property type="entry name" value="FUNGAL LIPASE-LIKE DOMAIN-CONTAINING PROTEIN-RELATED"/>
    <property type="match status" value="1"/>
</dbReference>
<evidence type="ECO:0000256" key="3">
    <source>
        <dbReference type="ARBA" id="ARBA00022729"/>
    </source>
</evidence>
<feature type="domain" description="Fungal lipase-type" evidence="9">
    <location>
        <begin position="109"/>
        <end position="240"/>
    </location>
</feature>
<feature type="domain" description="Mono-/di-acylglycerol lipase N-terminal" evidence="10">
    <location>
        <begin position="11"/>
        <end position="77"/>
    </location>
</feature>
<feature type="signal peptide" evidence="8">
    <location>
        <begin position="1"/>
        <end position="23"/>
    </location>
</feature>
<keyword evidence="3 8" id="KW-0732">Signal</keyword>
<reference evidence="11 12" key="1">
    <citation type="submission" date="2020-01" db="EMBL/GenBank/DDBJ databases">
        <title>Draft genome sequence of Aspergillus udagawae IFM 46972.</title>
        <authorList>
            <person name="Takahashi H."/>
            <person name="Yaguchi T."/>
        </authorList>
    </citation>
    <scope>NUCLEOTIDE SEQUENCE [LARGE SCALE GENOMIC DNA]</scope>
    <source>
        <strain evidence="11 12">IFM 46972</strain>
    </source>
</reference>
<dbReference type="EC" id="3.1.1.73" evidence="1"/>
<evidence type="ECO:0000256" key="8">
    <source>
        <dbReference type="SAM" id="SignalP"/>
    </source>
</evidence>
<evidence type="ECO:0000256" key="6">
    <source>
        <dbReference type="ARBA" id="ARBA00037991"/>
    </source>
</evidence>
<comment type="similarity">
    <text evidence="6">Belongs to the AB hydrolase superfamily. FaeA family.</text>
</comment>
<dbReference type="Pfam" id="PF03893">
    <property type="entry name" value="Lipase3_N"/>
    <property type="match status" value="1"/>
</dbReference>
<keyword evidence="2" id="KW-0719">Serine esterase</keyword>
<name>A0A8H3RPX9_9EURO</name>
<protein>
    <recommendedName>
        <fullName evidence="1">feruloyl esterase</fullName>
        <ecNumber evidence="1">3.1.1.73</ecNumber>
    </recommendedName>
    <alternativeName>
        <fullName evidence="7">Ferulic acid esterase A</fullName>
    </alternativeName>
</protein>
<accession>A0A8H3RPX9</accession>